<dbReference type="SUPFAM" id="SSF56935">
    <property type="entry name" value="Porins"/>
    <property type="match status" value="1"/>
</dbReference>
<dbReference type="GO" id="GO:0009279">
    <property type="term" value="C:cell outer membrane"/>
    <property type="evidence" value="ECO:0007669"/>
    <property type="project" value="UniProtKB-SubCell"/>
</dbReference>
<dbReference type="GO" id="GO:0038023">
    <property type="term" value="F:signaling receptor activity"/>
    <property type="evidence" value="ECO:0007669"/>
    <property type="project" value="InterPro"/>
</dbReference>
<dbReference type="Gene3D" id="2.170.130.10">
    <property type="entry name" value="TonB-dependent receptor, plug domain"/>
    <property type="match status" value="1"/>
</dbReference>
<comment type="similarity">
    <text evidence="2 14 16">Belongs to the TonB-dependent receptor family.</text>
</comment>
<dbReference type="Proteomes" id="UP000075360">
    <property type="component" value="Unassembled WGS sequence"/>
</dbReference>
<keyword evidence="5" id="KW-0410">Iron transport</keyword>
<evidence type="ECO:0000256" key="4">
    <source>
        <dbReference type="ARBA" id="ARBA00022452"/>
    </source>
</evidence>
<reference evidence="18 19" key="1">
    <citation type="submission" date="2015-06" db="EMBL/GenBank/DDBJ databases">
        <title>Improved classification and identification of acetic acid bacteria using matrix-assisted laser desorption/ionization time-of-flight mass spectrometry; Gluconobacter nephelii and Gluconobacter uchimurae are later heterotypic synonyms of Gluconobacter japonicus and Gluconobacter oxydans, respectively.</title>
        <authorList>
            <person name="Li L."/>
            <person name="Cleenwerck I."/>
            <person name="De Vuyst L."/>
            <person name="Vandamme P."/>
        </authorList>
    </citation>
    <scope>NUCLEOTIDE SEQUENCE [LARGE SCALE GENOMIC DNA]</scope>
    <source>
        <strain evidence="18 19">LMG 23690</strain>
    </source>
</reference>
<dbReference type="InterPro" id="IPR011662">
    <property type="entry name" value="Secretin/TonB_short_N"/>
</dbReference>
<evidence type="ECO:0000256" key="11">
    <source>
        <dbReference type="ARBA" id="ARBA00023136"/>
    </source>
</evidence>
<dbReference type="InterPro" id="IPR010105">
    <property type="entry name" value="TonB_sidphr_rcpt"/>
</dbReference>
<dbReference type="PATRIC" id="fig|446692.4.peg.367"/>
<evidence type="ECO:0000313" key="18">
    <source>
        <dbReference type="EMBL" id="KXV59576.1"/>
    </source>
</evidence>
<dbReference type="Pfam" id="PF07660">
    <property type="entry name" value="STN"/>
    <property type="match status" value="1"/>
</dbReference>
<keyword evidence="3 14" id="KW-0813">Transport</keyword>
<evidence type="ECO:0000256" key="8">
    <source>
        <dbReference type="ARBA" id="ARBA00023004"/>
    </source>
</evidence>
<evidence type="ECO:0000256" key="9">
    <source>
        <dbReference type="ARBA" id="ARBA00023065"/>
    </source>
</evidence>
<evidence type="ECO:0000259" key="17">
    <source>
        <dbReference type="SMART" id="SM00965"/>
    </source>
</evidence>
<dbReference type="InterPro" id="IPR012910">
    <property type="entry name" value="Plug_dom"/>
</dbReference>
<dbReference type="EMBL" id="LHZU01000127">
    <property type="protein sequence ID" value="KXV59576.1"/>
    <property type="molecule type" value="Genomic_DNA"/>
</dbReference>
<accession>A0A149U2J3</accession>
<evidence type="ECO:0000256" key="14">
    <source>
        <dbReference type="PROSITE-ProRule" id="PRU01360"/>
    </source>
</evidence>
<name>A0A149U2J3_9PROT</name>
<evidence type="ECO:0000256" key="12">
    <source>
        <dbReference type="ARBA" id="ARBA00023170"/>
    </source>
</evidence>
<dbReference type="InterPro" id="IPR037066">
    <property type="entry name" value="Plug_dom_sf"/>
</dbReference>
<evidence type="ECO:0000256" key="2">
    <source>
        <dbReference type="ARBA" id="ARBA00009810"/>
    </source>
</evidence>
<evidence type="ECO:0000256" key="6">
    <source>
        <dbReference type="ARBA" id="ARBA00022692"/>
    </source>
</evidence>
<evidence type="ECO:0000313" key="19">
    <source>
        <dbReference type="Proteomes" id="UP000075360"/>
    </source>
</evidence>
<protein>
    <submittedName>
        <fullName evidence="18">Ferrichrome receptor</fullName>
    </submittedName>
</protein>
<dbReference type="PROSITE" id="PS01156">
    <property type="entry name" value="TONB_DEPENDENT_REC_2"/>
    <property type="match status" value="1"/>
</dbReference>
<keyword evidence="8" id="KW-0408">Iron</keyword>
<sequence>MEDAATMRPLVNPQTLFPVTRAAVSRIPGKSLLIKRSWAKQRQCDETVFLAERLSADTFPAGSVSGRGVSAALLFLAACTALTPLITRKACAQTLISSKPGSATPSAVPATTFNIPAGSLSDALVAFSTQAHAPLTSQAPMLAGRTTGGLHGRFAPSEALARLLNGTGLTYLPDGAHAYKIVPASTAIMLGPVRVAGNMQSRVPATAMIGNLPSALPGGEIARGGQLGMLGNRDVMDTPFNQTSYTEEFIEKRQIRSIRDALKDDPSVRAGFATGSAGVERLQIRGFNIDNVDISYGGLYGMMPFGGITAELAERVEVLRGPAALLNGMSPGGAVGGVVNIVPKRAGDKPLSKIEADYTSNAQFGGHADVGRRFGKEKQLGVRVNGMIRSGPTAIPYNAMKTALVGAGVDLRLHRLRLSTDFGYQYRDIEGVLPFFQLASGIPVPDAARAKRNFNLPGTYLHGEDIFGVFRGEFDLFRNFTAYGSVGVHDYSLKGAYFQQIVVNDLQGDSRGATPIGVGQRARYLTAEVGVRGKVVSGPVTQDLAFSANRLDLDFGRLFGVNTGLPAYNLNIYNGAGTFSSGNQISVPNHVGTTSVSTLSSLAFVDTISALDKRIQVTAGLRVQRVQSANTGSDHVGTKTGVYDRTAVSPSVLAVFKPLKNVSIYGNWIQGLQQGTVVASTYANSGQIFAPYKSTQYEVGVKADLKKFIVTFDVFQISQPSTVTDVNTNTMSVNGRQRNRGLELNIAGEIVHGLRATGGVMLLDPILTHTQGGATDGQRAANASPLNFNMGLDYDLPFVRGLSVTADVMYTHSEYIETGANRRSIPGWVRLDMGARYAMKNPASKDGKLSFLLNVDNITNERYWNSGGYNYLSLSAPRTVRFAVMADF</sequence>
<evidence type="ECO:0000256" key="1">
    <source>
        <dbReference type="ARBA" id="ARBA00004571"/>
    </source>
</evidence>
<dbReference type="GO" id="GO:0015891">
    <property type="term" value="P:siderophore transport"/>
    <property type="evidence" value="ECO:0007669"/>
    <property type="project" value="InterPro"/>
</dbReference>
<comment type="subcellular location">
    <subcellularLocation>
        <location evidence="1 14">Cell outer membrane</location>
        <topology evidence="1 14">Multi-pass membrane protein</topology>
    </subcellularLocation>
</comment>
<dbReference type="GO" id="GO:0015344">
    <property type="term" value="F:siderophore uptake transmembrane transporter activity"/>
    <property type="evidence" value="ECO:0007669"/>
    <property type="project" value="TreeGrafter"/>
</dbReference>
<keyword evidence="4 14" id="KW-1134">Transmembrane beta strand</keyword>
<dbReference type="Gene3D" id="2.40.170.20">
    <property type="entry name" value="TonB-dependent receptor, beta-barrel domain"/>
    <property type="match status" value="1"/>
</dbReference>
<dbReference type="AlphaFoldDB" id="A0A149U2J3"/>
<evidence type="ECO:0000256" key="5">
    <source>
        <dbReference type="ARBA" id="ARBA00022496"/>
    </source>
</evidence>
<proteinExistence type="inferred from homology"/>
<dbReference type="OrthoDB" id="9760333at2"/>
<dbReference type="Pfam" id="PF07715">
    <property type="entry name" value="Plug"/>
    <property type="match status" value="1"/>
</dbReference>
<evidence type="ECO:0000256" key="10">
    <source>
        <dbReference type="ARBA" id="ARBA00023077"/>
    </source>
</evidence>
<dbReference type="PANTHER" id="PTHR32552:SF82">
    <property type="entry name" value="FCUA PROTEIN"/>
    <property type="match status" value="1"/>
</dbReference>
<dbReference type="NCBIfam" id="TIGR01783">
    <property type="entry name" value="TonB-siderophor"/>
    <property type="match status" value="1"/>
</dbReference>
<keyword evidence="7" id="KW-0732">Signal</keyword>
<dbReference type="SMART" id="SM00965">
    <property type="entry name" value="STN"/>
    <property type="match status" value="1"/>
</dbReference>
<evidence type="ECO:0000256" key="13">
    <source>
        <dbReference type="ARBA" id="ARBA00023237"/>
    </source>
</evidence>
<dbReference type="InterPro" id="IPR036942">
    <property type="entry name" value="Beta-barrel_TonB_sf"/>
</dbReference>
<dbReference type="PROSITE" id="PS52016">
    <property type="entry name" value="TONB_DEPENDENT_REC_3"/>
    <property type="match status" value="1"/>
</dbReference>
<dbReference type="InterPro" id="IPR000531">
    <property type="entry name" value="Beta-barrel_TonB"/>
</dbReference>
<evidence type="ECO:0000256" key="7">
    <source>
        <dbReference type="ARBA" id="ARBA00022729"/>
    </source>
</evidence>
<evidence type="ECO:0000256" key="3">
    <source>
        <dbReference type="ARBA" id="ARBA00022448"/>
    </source>
</evidence>
<keyword evidence="9" id="KW-0406">Ion transport</keyword>
<dbReference type="Gene3D" id="3.55.50.30">
    <property type="match status" value="1"/>
</dbReference>
<dbReference type="InterPro" id="IPR039426">
    <property type="entry name" value="TonB-dep_rcpt-like"/>
</dbReference>
<keyword evidence="12 18" id="KW-0675">Receptor</keyword>
<dbReference type="InterPro" id="IPR010917">
    <property type="entry name" value="TonB_rcpt_CS"/>
</dbReference>
<keyword evidence="11 14" id="KW-0472">Membrane</keyword>
<comment type="caution">
    <text evidence="18">The sequence shown here is derived from an EMBL/GenBank/DDBJ whole genome shotgun (WGS) entry which is preliminary data.</text>
</comment>
<evidence type="ECO:0000256" key="15">
    <source>
        <dbReference type="PROSITE-ProRule" id="PRU10144"/>
    </source>
</evidence>
<evidence type="ECO:0000256" key="16">
    <source>
        <dbReference type="RuleBase" id="RU003357"/>
    </source>
</evidence>
<keyword evidence="13 14" id="KW-0998">Cell outer membrane</keyword>
<feature type="short sequence motif" description="TonB C-terminal box" evidence="15">
    <location>
        <begin position="871"/>
        <end position="888"/>
    </location>
</feature>
<keyword evidence="6 14" id="KW-0812">Transmembrane</keyword>
<dbReference type="PANTHER" id="PTHR32552">
    <property type="entry name" value="FERRICHROME IRON RECEPTOR-RELATED"/>
    <property type="match status" value="1"/>
</dbReference>
<gene>
    <name evidence="18" type="ORF">AD948_08280</name>
</gene>
<organism evidence="18 19">
    <name type="scientific">Acetobacter senegalensis</name>
    <dbReference type="NCBI Taxonomy" id="446692"/>
    <lineage>
        <taxon>Bacteria</taxon>
        <taxon>Pseudomonadati</taxon>
        <taxon>Pseudomonadota</taxon>
        <taxon>Alphaproteobacteria</taxon>
        <taxon>Acetobacterales</taxon>
        <taxon>Acetobacteraceae</taxon>
        <taxon>Acetobacter</taxon>
    </lineage>
</organism>
<dbReference type="CDD" id="cd01347">
    <property type="entry name" value="ligand_gated_channel"/>
    <property type="match status" value="1"/>
</dbReference>
<feature type="domain" description="Secretin/TonB short N-terminal" evidence="17">
    <location>
        <begin position="123"/>
        <end position="184"/>
    </location>
</feature>
<dbReference type="Pfam" id="PF00593">
    <property type="entry name" value="TonB_dep_Rec_b-barrel"/>
    <property type="match status" value="1"/>
</dbReference>
<keyword evidence="10 16" id="KW-0798">TonB box</keyword>